<sequence>MAFTGIAATLLPNGRTVHKTLGLPVPLYNDSSSSIKVQSKEGLFLKETKVFIWDEAPMAPRYALEIVNRTLKSIMNNDVPFGDKIIILGGDFRQLLPIKVRGTRSETLSLSIKYSESWKHFTTYNLSANMRVLPNEVDFAQYLLSVGDGTLNDANDNLTLPQQCIMEPNNNVAQIVFGGFIAEKNFEKMSKCAILSARNIDVDEINKQVTNLLDNNSEQIYTGIDSTENCNNGELDEIILPEYLNSLNPSSLPPYELRLRKNCIVMLIRNISINEGLCNGTRLRVIDFSNHLLKCKILTGDETNDIVFLNRISLYCENEYPFSFKRRLFPVKLAFAMTINKSQGQTFQRIAIDLRRDVFNHGQLYVAMPRVRSWDSLKIYLGDHPIENLQVKNYVYKELYL</sequence>
<dbReference type="Proteomes" id="UP000002358">
    <property type="component" value="Unassembled WGS sequence"/>
</dbReference>
<dbReference type="SMR" id="A0A7M7LUW5"/>
<dbReference type="AlphaFoldDB" id="A0A7M7LUW5"/>
<dbReference type="InParanoid" id="A0A7M7LUW5"/>
<protein>
    <recommendedName>
        <fullName evidence="1">ATP-dependent DNA helicase</fullName>
        <ecNumber evidence="1">5.6.2.3</ecNumber>
    </recommendedName>
</protein>
<proteinExistence type="inferred from homology"/>
<organism evidence="4 5">
    <name type="scientific">Nasonia vitripennis</name>
    <name type="common">Parasitic wasp</name>
    <dbReference type="NCBI Taxonomy" id="7425"/>
    <lineage>
        <taxon>Eukaryota</taxon>
        <taxon>Metazoa</taxon>
        <taxon>Ecdysozoa</taxon>
        <taxon>Arthropoda</taxon>
        <taxon>Hexapoda</taxon>
        <taxon>Insecta</taxon>
        <taxon>Pterygota</taxon>
        <taxon>Neoptera</taxon>
        <taxon>Endopterygota</taxon>
        <taxon>Hymenoptera</taxon>
        <taxon>Apocrita</taxon>
        <taxon>Proctotrupomorpha</taxon>
        <taxon>Chalcidoidea</taxon>
        <taxon>Pteromalidae</taxon>
        <taxon>Pteromalinae</taxon>
        <taxon>Nasonia</taxon>
    </lineage>
</organism>
<dbReference type="GO" id="GO:0006310">
    <property type="term" value="P:DNA recombination"/>
    <property type="evidence" value="ECO:0007669"/>
    <property type="project" value="UniProtKB-KW"/>
</dbReference>
<dbReference type="GO" id="GO:0005524">
    <property type="term" value="F:ATP binding"/>
    <property type="evidence" value="ECO:0007669"/>
    <property type="project" value="UniProtKB-KW"/>
</dbReference>
<feature type="domain" description="DNA helicase Pif1-like 2B" evidence="3">
    <location>
        <begin position="242"/>
        <end position="288"/>
    </location>
</feature>
<dbReference type="GO" id="GO:0000723">
    <property type="term" value="P:telomere maintenance"/>
    <property type="evidence" value="ECO:0007669"/>
    <property type="project" value="InterPro"/>
</dbReference>
<dbReference type="SUPFAM" id="SSF52540">
    <property type="entry name" value="P-loop containing nucleoside triphosphate hydrolases"/>
    <property type="match status" value="2"/>
</dbReference>
<accession>A0A7M7LUW5</accession>
<dbReference type="Pfam" id="PF21530">
    <property type="entry name" value="Pif1_2B_dom"/>
    <property type="match status" value="1"/>
</dbReference>
<keyword evidence="1" id="KW-0227">DNA damage</keyword>
<evidence type="ECO:0000259" key="3">
    <source>
        <dbReference type="Pfam" id="PF21530"/>
    </source>
</evidence>
<dbReference type="EnsemblMetazoa" id="XM_008214154">
    <property type="protein sequence ID" value="XP_008212376"/>
    <property type="gene ID" value="LOC103317178"/>
</dbReference>
<dbReference type="PANTHER" id="PTHR10492:SF57">
    <property type="entry name" value="ATP-DEPENDENT DNA HELICASE"/>
    <property type="match status" value="1"/>
</dbReference>
<evidence type="ECO:0000313" key="5">
    <source>
        <dbReference type="Proteomes" id="UP000002358"/>
    </source>
</evidence>
<dbReference type="GeneID" id="103317178"/>
<keyword evidence="1" id="KW-0233">DNA recombination</keyword>
<keyword evidence="1" id="KW-0234">DNA repair</keyword>
<dbReference type="InterPro" id="IPR049163">
    <property type="entry name" value="Pif1-like_2B_dom"/>
</dbReference>
<dbReference type="KEGG" id="nvi:103317178"/>
<keyword evidence="1" id="KW-0378">Hydrolase</keyword>
<dbReference type="Gene3D" id="3.40.50.300">
    <property type="entry name" value="P-loop containing nucleotide triphosphate hydrolases"/>
    <property type="match status" value="2"/>
</dbReference>
<comment type="catalytic activity">
    <reaction evidence="1">
        <text>ATP + H2O = ADP + phosphate + H(+)</text>
        <dbReference type="Rhea" id="RHEA:13065"/>
        <dbReference type="ChEBI" id="CHEBI:15377"/>
        <dbReference type="ChEBI" id="CHEBI:15378"/>
        <dbReference type="ChEBI" id="CHEBI:30616"/>
        <dbReference type="ChEBI" id="CHEBI:43474"/>
        <dbReference type="ChEBI" id="CHEBI:456216"/>
        <dbReference type="EC" id="5.6.2.3"/>
    </reaction>
</comment>
<dbReference type="GO" id="GO:0016787">
    <property type="term" value="F:hydrolase activity"/>
    <property type="evidence" value="ECO:0007669"/>
    <property type="project" value="UniProtKB-KW"/>
</dbReference>
<dbReference type="InterPro" id="IPR010285">
    <property type="entry name" value="DNA_helicase_pif1-like_DEAD"/>
</dbReference>
<comment type="cofactor">
    <cofactor evidence="1">
        <name>Mg(2+)</name>
        <dbReference type="ChEBI" id="CHEBI:18420"/>
    </cofactor>
</comment>
<evidence type="ECO:0000313" key="4">
    <source>
        <dbReference type="EnsemblMetazoa" id="XP_008212376"/>
    </source>
</evidence>
<feature type="domain" description="DNA helicase Pif1-like DEAD-box helicase" evidence="2">
    <location>
        <begin position="2"/>
        <end position="156"/>
    </location>
</feature>
<reference evidence="4" key="1">
    <citation type="submission" date="2021-01" db="UniProtKB">
        <authorList>
            <consortium name="EnsemblMetazoa"/>
        </authorList>
    </citation>
    <scope>IDENTIFICATION</scope>
</reference>
<dbReference type="Pfam" id="PF05970">
    <property type="entry name" value="PIF1"/>
    <property type="match status" value="1"/>
</dbReference>
<dbReference type="GO" id="GO:0006281">
    <property type="term" value="P:DNA repair"/>
    <property type="evidence" value="ECO:0007669"/>
    <property type="project" value="UniProtKB-KW"/>
</dbReference>
<comment type="similarity">
    <text evidence="1">Belongs to the helicase family.</text>
</comment>
<dbReference type="PANTHER" id="PTHR10492">
    <property type="match status" value="1"/>
</dbReference>
<keyword evidence="1" id="KW-0547">Nucleotide-binding</keyword>
<keyword evidence="1" id="KW-0347">Helicase</keyword>
<dbReference type="OrthoDB" id="7698864at2759"/>
<dbReference type="GO" id="GO:0043139">
    <property type="term" value="F:5'-3' DNA helicase activity"/>
    <property type="evidence" value="ECO:0007669"/>
    <property type="project" value="UniProtKB-EC"/>
</dbReference>
<evidence type="ECO:0000256" key="1">
    <source>
        <dbReference type="RuleBase" id="RU363044"/>
    </source>
</evidence>
<evidence type="ECO:0000259" key="2">
    <source>
        <dbReference type="Pfam" id="PF05970"/>
    </source>
</evidence>
<keyword evidence="5" id="KW-1185">Reference proteome</keyword>
<dbReference type="CDD" id="cd18809">
    <property type="entry name" value="SF1_C_RecD"/>
    <property type="match status" value="1"/>
</dbReference>
<dbReference type="InterPro" id="IPR027417">
    <property type="entry name" value="P-loop_NTPase"/>
</dbReference>
<keyword evidence="1" id="KW-0067">ATP-binding</keyword>
<dbReference type="EC" id="5.6.2.3" evidence="1"/>
<dbReference type="RefSeq" id="XP_008212376.1">
    <property type="nucleotide sequence ID" value="XM_008214154.1"/>
</dbReference>
<name>A0A7M7LUW5_NASVI</name>